<evidence type="ECO:0000256" key="1">
    <source>
        <dbReference type="ARBA" id="ARBA00006407"/>
    </source>
</evidence>
<evidence type="ECO:0000313" key="4">
    <source>
        <dbReference type="EMBL" id="GMG27407.1"/>
    </source>
</evidence>
<dbReference type="PANTHER" id="PTHR12184:SF1">
    <property type="entry name" value="UBIQUINOL-CYTOCHROME-C REDUCTASE COMPLEX ASSEMBLY FACTOR 1"/>
    <property type="match status" value="1"/>
</dbReference>
<dbReference type="InterPro" id="IPR007129">
    <property type="entry name" value="Ubiqinol_cyt_c_chaperone_CPB3"/>
</dbReference>
<feature type="compositionally biased region" description="Polar residues" evidence="2">
    <location>
        <begin position="310"/>
        <end position="319"/>
    </location>
</feature>
<dbReference type="Proteomes" id="UP001165063">
    <property type="component" value="Unassembled WGS sequence"/>
</dbReference>
<reference evidence="4" key="1">
    <citation type="submission" date="2023-04" db="EMBL/GenBank/DDBJ databases">
        <title>Ambrosiozyma monospora NBRC 1965.</title>
        <authorList>
            <person name="Ichikawa N."/>
            <person name="Sato H."/>
            <person name="Tonouchi N."/>
        </authorList>
    </citation>
    <scope>NUCLEOTIDE SEQUENCE</scope>
    <source>
        <strain evidence="4">NBRC 1965</strain>
    </source>
</reference>
<evidence type="ECO:0000256" key="2">
    <source>
        <dbReference type="SAM" id="MobiDB-lite"/>
    </source>
</evidence>
<dbReference type="InterPro" id="IPR021150">
    <property type="entry name" value="Ubiq_cyt_c_chap"/>
</dbReference>
<accession>A0A9W6YYA8</accession>
<name>A0A9W6YYA8_AMBMO</name>
<feature type="region of interest" description="Disordered" evidence="2">
    <location>
        <begin position="300"/>
        <end position="319"/>
    </location>
</feature>
<comment type="caution">
    <text evidence="4">The sequence shown here is derived from an EMBL/GenBank/DDBJ whole genome shotgun (WGS) entry which is preliminary data.</text>
</comment>
<dbReference type="OrthoDB" id="10253878at2759"/>
<evidence type="ECO:0000313" key="5">
    <source>
        <dbReference type="Proteomes" id="UP001165063"/>
    </source>
</evidence>
<organism evidence="4 5">
    <name type="scientific">Ambrosiozyma monospora</name>
    <name type="common">Yeast</name>
    <name type="synonym">Endomycopsis monosporus</name>
    <dbReference type="NCBI Taxonomy" id="43982"/>
    <lineage>
        <taxon>Eukaryota</taxon>
        <taxon>Fungi</taxon>
        <taxon>Dikarya</taxon>
        <taxon>Ascomycota</taxon>
        <taxon>Saccharomycotina</taxon>
        <taxon>Pichiomycetes</taxon>
        <taxon>Pichiales</taxon>
        <taxon>Pichiaceae</taxon>
        <taxon>Ambrosiozyma</taxon>
    </lineage>
</organism>
<comment type="similarity">
    <text evidence="1">Belongs to the CBP3 family.</text>
</comment>
<dbReference type="EMBL" id="BSXU01001435">
    <property type="protein sequence ID" value="GMG27407.1"/>
    <property type="molecule type" value="Genomic_DNA"/>
</dbReference>
<dbReference type="PANTHER" id="PTHR12184">
    <property type="entry name" value="UBIQUINOL-CYTOCHROME C REDUCTASE COMPLEX ASSEMBLY FACTOR 1 FAMILY MEMBER"/>
    <property type="match status" value="1"/>
</dbReference>
<dbReference type="GO" id="GO:0034551">
    <property type="term" value="P:mitochondrial respiratory chain complex III assembly"/>
    <property type="evidence" value="ECO:0007669"/>
    <property type="project" value="TreeGrafter"/>
</dbReference>
<dbReference type="GO" id="GO:0005739">
    <property type="term" value="C:mitochondrion"/>
    <property type="evidence" value="ECO:0007669"/>
    <property type="project" value="TreeGrafter"/>
</dbReference>
<gene>
    <name evidence="4" type="ORF">Amon01_000343300</name>
</gene>
<evidence type="ECO:0000259" key="3">
    <source>
        <dbReference type="Pfam" id="PF03981"/>
    </source>
</evidence>
<feature type="domain" description="Ubiquinol-cytochrome c chaperone" evidence="3">
    <location>
        <begin position="131"/>
        <end position="274"/>
    </location>
</feature>
<dbReference type="AlphaFoldDB" id="A0A9W6YYA8"/>
<protein>
    <submittedName>
        <fullName evidence="4">Unnamed protein product</fullName>
    </submittedName>
</protein>
<proteinExistence type="inferred from homology"/>
<feature type="region of interest" description="Disordered" evidence="2">
    <location>
        <begin position="23"/>
        <end position="58"/>
    </location>
</feature>
<sequence>MLRPVTRGVFQASRLTSRQVLSVRYTSTDKPTPKALAKESHLPHIPNPETPNKDIDPKLKLEKPDYETGTFKLPAWQKAVGESFINIFRVDMDMIRAGSIGGSKYYFMCKDQGLQFKDEPLSESAAFWYETLALPRSFAQWFQITSLHVWMMFVRMRALPFKVGKRYQQRLVDRYFKDIELRLSEEMNVMSGAIRETYMKDFHSQLMGMVFSYDEALASDSDARLAAAVWRNVFNADKNVDLVKLEAVVRYIRMQMYVLSKISDRSFGFGDFEFVSPNETVEPLTPQEEEKLLAMTKAKYEPKDGKALPSSKSNLSLDE</sequence>
<dbReference type="Pfam" id="PF03981">
    <property type="entry name" value="Ubiq_cyt_C_chap"/>
    <property type="match status" value="1"/>
</dbReference>
<keyword evidence="5" id="KW-1185">Reference proteome</keyword>